<organism evidence="2 3">
    <name type="scientific">[Mycobacterium] wendilense</name>
    <dbReference type="NCBI Taxonomy" id="3064284"/>
    <lineage>
        <taxon>Bacteria</taxon>
        <taxon>Bacillati</taxon>
        <taxon>Actinomycetota</taxon>
        <taxon>Actinomycetes</taxon>
        <taxon>Mycobacteriales</taxon>
        <taxon>Mycobacteriaceae</taxon>
        <taxon>Mycolicibacter</taxon>
    </lineage>
</organism>
<sequence>MSDSRRRRKAKQARRDVRRTSRRRREEARDEVAEELPLIVEVQEALAAEHPLHLLGLVAMIVEASLPDAPLLEASEEDEDRDSPGLDDLVESFIGVPVVETTALLGVLAELADDPELGARCAAEVDRRDDELPSWITDLAQTTVYRAVRMTHVLGDGDDLMLGVRLPAGYELTCVVFIDHNAGSAVGDAFLVPDSLAAVLEVAEQNRTDSDLELVEMTPADAAAWLSEGLAAAEALWPPAESDTWPACRPLVEWLLYSMPTGGRGIPGRSLGFEEQQGLLARFFGSLVGMRFDTAEHRRLLESCIARGTGDPLRFSEVRLTDLLTAPLFDEEGAPPPRREDLPDLLRAYVPFAHAEAGLRDELSVEALAAIDACEPEYLARAGG</sequence>
<reference evidence="2 3" key="1">
    <citation type="submission" date="2023-08" db="EMBL/GenBank/DDBJ databases">
        <authorList>
            <person name="Folkvardsen B D."/>
            <person name="Norman A."/>
        </authorList>
    </citation>
    <scope>NUCLEOTIDE SEQUENCE [LARGE SCALE GENOMIC DNA]</scope>
    <source>
        <strain evidence="2 3">Mu0050</strain>
    </source>
</reference>
<feature type="region of interest" description="Disordered" evidence="1">
    <location>
        <begin position="1"/>
        <end position="30"/>
    </location>
</feature>
<dbReference type="EMBL" id="OY726395">
    <property type="protein sequence ID" value="CAJ1584560.1"/>
    <property type="molecule type" value="Genomic_DNA"/>
</dbReference>
<evidence type="ECO:0000313" key="2">
    <source>
        <dbReference type="EMBL" id="CAJ1584560.1"/>
    </source>
</evidence>
<accession>A0ABM9MGH3</accession>
<gene>
    <name evidence="2" type="ORF">MU0050_003252</name>
</gene>
<evidence type="ECO:0000256" key="1">
    <source>
        <dbReference type="SAM" id="MobiDB-lite"/>
    </source>
</evidence>
<feature type="compositionally biased region" description="Basic residues" evidence="1">
    <location>
        <begin position="1"/>
        <end position="12"/>
    </location>
</feature>
<proteinExistence type="predicted"/>
<feature type="compositionally biased region" description="Basic and acidic residues" evidence="1">
    <location>
        <begin position="13"/>
        <end position="30"/>
    </location>
</feature>
<name>A0ABM9MGH3_9MYCO</name>
<dbReference type="Proteomes" id="UP001190466">
    <property type="component" value="Chromosome"/>
</dbReference>
<evidence type="ECO:0008006" key="4">
    <source>
        <dbReference type="Google" id="ProtNLM"/>
    </source>
</evidence>
<keyword evidence="3" id="KW-1185">Reference proteome</keyword>
<protein>
    <recommendedName>
        <fullName evidence="4">Preprotein translocase subunit SecA</fullName>
    </recommendedName>
</protein>
<dbReference type="RefSeq" id="WP_316510602.1">
    <property type="nucleotide sequence ID" value="NZ_OY726395.1"/>
</dbReference>
<evidence type="ECO:0000313" key="3">
    <source>
        <dbReference type="Proteomes" id="UP001190466"/>
    </source>
</evidence>